<evidence type="ECO:0000313" key="2">
    <source>
        <dbReference type="EMBL" id="AYV84944.1"/>
    </source>
</evidence>
<accession>A0A3G5AEC0</accession>
<sequence length="96" mass="10960">MVNKTIVTIVIVIVIIVIIIFIKWLSAHQNSPNKLFVKTNKKIDHELPDTNCYMTRSISEYCVDKYLKQNYDLDSAISLCKIPPKIGLKCSSQQCS</sequence>
<name>A0A3G5AEC0_9VIRU</name>
<feature type="transmembrane region" description="Helical" evidence="1">
    <location>
        <begin position="6"/>
        <end position="25"/>
    </location>
</feature>
<reference evidence="2" key="1">
    <citation type="submission" date="2018-10" db="EMBL/GenBank/DDBJ databases">
        <title>Hidden diversity of soil giant viruses.</title>
        <authorList>
            <person name="Schulz F."/>
            <person name="Alteio L."/>
            <person name="Goudeau D."/>
            <person name="Ryan E.M."/>
            <person name="Malmstrom R.R."/>
            <person name="Blanchard J."/>
            <person name="Woyke T."/>
        </authorList>
    </citation>
    <scope>NUCLEOTIDE SEQUENCE</scope>
    <source>
        <strain evidence="2">SAV1</strain>
    </source>
</reference>
<keyword evidence="1" id="KW-1133">Transmembrane helix</keyword>
<keyword evidence="1" id="KW-0812">Transmembrane</keyword>
<keyword evidence="1" id="KW-0472">Membrane</keyword>
<dbReference type="EMBL" id="MK072437">
    <property type="protein sequence ID" value="AYV84944.1"/>
    <property type="molecule type" value="Genomic_DNA"/>
</dbReference>
<proteinExistence type="predicted"/>
<gene>
    <name evidence="2" type="ORF">Satyrvirus1_30</name>
</gene>
<organism evidence="2">
    <name type="scientific">Satyrvirus sp</name>
    <dbReference type="NCBI Taxonomy" id="2487771"/>
    <lineage>
        <taxon>Viruses</taxon>
        <taxon>Varidnaviria</taxon>
        <taxon>Bamfordvirae</taxon>
        <taxon>Nucleocytoviricota</taxon>
        <taxon>Megaviricetes</taxon>
        <taxon>Imitervirales</taxon>
        <taxon>Mimiviridae</taxon>
        <taxon>Megamimivirinae</taxon>
    </lineage>
</organism>
<evidence type="ECO:0000256" key="1">
    <source>
        <dbReference type="SAM" id="Phobius"/>
    </source>
</evidence>
<protein>
    <submittedName>
        <fullName evidence="2">Uncharacterized protein</fullName>
    </submittedName>
</protein>